<organism evidence="2 3">
    <name type="scientific">Simiduia curdlanivorans</name>
    <dbReference type="NCBI Taxonomy" id="1492769"/>
    <lineage>
        <taxon>Bacteria</taxon>
        <taxon>Pseudomonadati</taxon>
        <taxon>Pseudomonadota</taxon>
        <taxon>Gammaproteobacteria</taxon>
        <taxon>Cellvibrionales</taxon>
        <taxon>Cellvibrionaceae</taxon>
        <taxon>Simiduia</taxon>
    </lineage>
</organism>
<comment type="caution">
    <text evidence="2">The sequence shown here is derived from an EMBL/GenBank/DDBJ whole genome shotgun (WGS) entry which is preliminary data.</text>
</comment>
<dbReference type="Pfam" id="PF18029">
    <property type="entry name" value="Glyoxalase_6"/>
    <property type="match status" value="1"/>
</dbReference>
<dbReference type="Proteomes" id="UP001595840">
    <property type="component" value="Unassembled WGS sequence"/>
</dbReference>
<dbReference type="RefSeq" id="WP_290262796.1">
    <property type="nucleotide sequence ID" value="NZ_JAUFQG010000004.1"/>
</dbReference>
<dbReference type="InterPro" id="IPR041581">
    <property type="entry name" value="Glyoxalase_6"/>
</dbReference>
<dbReference type="Gene3D" id="3.10.180.10">
    <property type="entry name" value="2,3-Dihydroxybiphenyl 1,2-Dioxygenase, domain 1"/>
    <property type="match status" value="1"/>
</dbReference>
<dbReference type="PROSITE" id="PS51819">
    <property type="entry name" value="VOC"/>
    <property type="match status" value="1"/>
</dbReference>
<gene>
    <name evidence="2" type="ORF">ACFOX3_17280</name>
</gene>
<dbReference type="InterPro" id="IPR052164">
    <property type="entry name" value="Anthracycline_SecMetBiosynth"/>
</dbReference>
<dbReference type="SUPFAM" id="SSF54593">
    <property type="entry name" value="Glyoxalase/Bleomycin resistance protein/Dihydroxybiphenyl dioxygenase"/>
    <property type="match status" value="1"/>
</dbReference>
<evidence type="ECO:0000259" key="1">
    <source>
        <dbReference type="PROSITE" id="PS51819"/>
    </source>
</evidence>
<proteinExistence type="predicted"/>
<dbReference type="PANTHER" id="PTHR33993:SF5">
    <property type="entry name" value="GLYOXALASE"/>
    <property type="match status" value="1"/>
</dbReference>
<protein>
    <submittedName>
        <fullName evidence="2">VOC family protein</fullName>
    </submittedName>
</protein>
<dbReference type="EMBL" id="JBHSCX010000021">
    <property type="protein sequence ID" value="MFC4364072.1"/>
    <property type="molecule type" value="Genomic_DNA"/>
</dbReference>
<sequence length="123" mass="13474">MAKVLGLGGVFFKAPDPQALIAWYNQHLGTEMNEWGAQFPIQQLPAGAYGVFSPFKESTDYFAPSTQNYMINLVVDDVDGCLARVRAAGAVVMPDIETSEYGTFGWFIDPAGNKIELWQPPAV</sequence>
<accession>A0ABV8V839</accession>
<evidence type="ECO:0000313" key="3">
    <source>
        <dbReference type="Proteomes" id="UP001595840"/>
    </source>
</evidence>
<evidence type="ECO:0000313" key="2">
    <source>
        <dbReference type="EMBL" id="MFC4364072.1"/>
    </source>
</evidence>
<reference evidence="3" key="1">
    <citation type="journal article" date="2019" name="Int. J. Syst. Evol. Microbiol.">
        <title>The Global Catalogue of Microorganisms (GCM) 10K type strain sequencing project: providing services to taxonomists for standard genome sequencing and annotation.</title>
        <authorList>
            <consortium name="The Broad Institute Genomics Platform"/>
            <consortium name="The Broad Institute Genome Sequencing Center for Infectious Disease"/>
            <person name="Wu L."/>
            <person name="Ma J."/>
        </authorList>
    </citation>
    <scope>NUCLEOTIDE SEQUENCE [LARGE SCALE GENOMIC DNA]</scope>
    <source>
        <strain evidence="3">CECT 8570</strain>
    </source>
</reference>
<dbReference type="PANTHER" id="PTHR33993">
    <property type="entry name" value="GLYOXALASE-RELATED"/>
    <property type="match status" value="1"/>
</dbReference>
<dbReference type="InterPro" id="IPR029068">
    <property type="entry name" value="Glyas_Bleomycin-R_OHBP_Dase"/>
</dbReference>
<feature type="domain" description="VOC" evidence="1">
    <location>
        <begin position="6"/>
        <end position="120"/>
    </location>
</feature>
<dbReference type="InterPro" id="IPR037523">
    <property type="entry name" value="VOC_core"/>
</dbReference>
<name>A0ABV8V839_9GAMM</name>
<keyword evidence="3" id="KW-1185">Reference proteome</keyword>